<feature type="domain" description="EGF-like" evidence="6">
    <location>
        <begin position="795"/>
        <end position="806"/>
    </location>
</feature>
<keyword evidence="4" id="KW-0472">Membrane</keyword>
<dbReference type="GO" id="GO:0005102">
    <property type="term" value="F:signaling receptor binding"/>
    <property type="evidence" value="ECO:0007669"/>
    <property type="project" value="TreeGrafter"/>
</dbReference>
<dbReference type="PROSITE" id="PS01186">
    <property type="entry name" value="EGF_2"/>
    <property type="match status" value="1"/>
</dbReference>
<evidence type="ECO:0000256" key="1">
    <source>
        <dbReference type="ARBA" id="ARBA00022729"/>
    </source>
</evidence>
<keyword evidence="4" id="KW-0812">Transmembrane</keyword>
<protein>
    <submittedName>
        <fullName evidence="8">von Willebrand factor D and EGF domain-containing protein-like</fullName>
    </submittedName>
</protein>
<sequence length="1050" mass="117996">MFRKVIVFFLFVDFVNAATVDPCQIAKVLPNFDLRLKVFKINPMNGDTPMCDRYFINEPGEWFRTVGGIEMVNNRTSYFECGTQYSIYMQGNVPSTQNRVVNRTACVAPSCRTKYSIQIKRCGNFTAYFLPRPSSCDQAYCFGFGVNGIAPNKTTNKPTVNYQLIKVAGKTPGDWSEQKLAFRCDFTRVVDGTNIIYYKVFWYTNDHITPIFVSKAIDEHSLDDTYLRGDNGLNSIKLNVEISCKVRIYYNPKGPPGPSSNASEKFFAGVQPLNRTYTVKRGRSEAIYFKLTVPFGCQYMMPSAPQPITCHHSVVLTTPDYLKCSQGIYALDMCGKRIDSHSWNKTHSIKIQHKNDLNFFTKRNFEIHLVTKVRMEGETFWDGVKIPVINIHVEDGSEDWKKGPCLALTDPHMTSFMQREYESQEPGTYILYRRVDGFGNVNEIQMKVTSCNLHLGHMNQCACAIAVRASSDVYVIDKCPKTIPRSFGFKSCVEDLLHVVKKKTDDHQYEIHFPSGTYIEVTNHRFNGLDTLDLHVHPSSADYNISEGLCGTVGSGKLFSPHKVDLTYNVKEFTKSWRVDDADNMLLMSTEKLQSFSKSNKSRDLCICRKNSSGNPGSIKDIITCTDNKPELIECNSQKNLIPVQKDTCFERHSRKKRSLIHSFTYIPNNLVLPKRKEATVKKRSVPTAMTEPQATSWCKSFMGKSAGFNACQTIPKINSGSAVKICVLDILATNTTIFASAPRESVKAQCLTEISQNETLRNFSENGENIAQKIKTVSCPGECSDHGVCENGTCKCDDGYGGGDCSVNTNEPPPVYAVNYETGGLCDKLFCKQAVVEGDLFLDRPELTCSMQRFEIDFNGTSKDLETTHITGDHNTLNDIRCLFPHSVNKRSTTTSAAFITGYKIAVSNNNRNFSDAHAIYILDSTCQDTMNVSGQLRFVLKPGYCFIHGSCVADGFRKGCYECDILRNAFEWTFSETEKGCKTEEATSKLWIIGVVLGALVAVLVILMIIKILKKKERVIVDSNLPPPPGKPQFQEHFENPKTWQGSD</sequence>
<dbReference type="InterPro" id="IPR050969">
    <property type="entry name" value="Dev_Signal_Modulators"/>
</dbReference>
<dbReference type="PANTHER" id="PTHR14949">
    <property type="entry name" value="EGF-LIKE-DOMAIN, MULTIPLE 7, 8"/>
    <property type="match status" value="1"/>
</dbReference>
<evidence type="ECO:0000256" key="5">
    <source>
        <dbReference type="SAM" id="SignalP"/>
    </source>
</evidence>
<reference evidence="8" key="1">
    <citation type="submission" date="2025-08" db="UniProtKB">
        <authorList>
            <consortium name="RefSeq"/>
        </authorList>
    </citation>
    <scope>IDENTIFICATION</scope>
    <source>
        <tissue evidence="8">Whole sample</tissue>
    </source>
</reference>
<gene>
    <name evidence="8" type="primary">LOC111107151</name>
</gene>
<dbReference type="InterPro" id="IPR058727">
    <property type="entry name" value="Helical_Vwde"/>
</dbReference>
<keyword evidence="1 5" id="KW-0732">Signal</keyword>
<feature type="chain" id="PRO_5034004908" evidence="5">
    <location>
        <begin position="18"/>
        <end position="1050"/>
    </location>
</feature>
<dbReference type="InterPro" id="IPR000742">
    <property type="entry name" value="EGF"/>
</dbReference>
<evidence type="ECO:0000313" key="7">
    <source>
        <dbReference type="Proteomes" id="UP000694844"/>
    </source>
</evidence>
<feature type="transmembrane region" description="Helical" evidence="4">
    <location>
        <begin position="992"/>
        <end position="1012"/>
    </location>
</feature>
<organism evidence="7 8">
    <name type="scientific">Crassostrea virginica</name>
    <name type="common">Eastern oyster</name>
    <dbReference type="NCBI Taxonomy" id="6565"/>
    <lineage>
        <taxon>Eukaryota</taxon>
        <taxon>Metazoa</taxon>
        <taxon>Spiralia</taxon>
        <taxon>Lophotrochozoa</taxon>
        <taxon>Mollusca</taxon>
        <taxon>Bivalvia</taxon>
        <taxon>Autobranchia</taxon>
        <taxon>Pteriomorphia</taxon>
        <taxon>Ostreida</taxon>
        <taxon>Ostreoidea</taxon>
        <taxon>Ostreidae</taxon>
        <taxon>Crassostrea</taxon>
    </lineage>
</organism>
<dbReference type="Pfam" id="PF23106">
    <property type="entry name" value="EGF_Teneurin"/>
    <property type="match status" value="1"/>
</dbReference>
<dbReference type="KEGG" id="cvn:111107151"/>
<name>A0A8B8B390_CRAVI</name>
<keyword evidence="2" id="KW-1015">Disulfide bond</keyword>
<dbReference type="Pfam" id="PF26129">
    <property type="entry name" value="Vwde"/>
    <property type="match status" value="1"/>
</dbReference>
<dbReference type="GO" id="GO:0009986">
    <property type="term" value="C:cell surface"/>
    <property type="evidence" value="ECO:0007669"/>
    <property type="project" value="TreeGrafter"/>
</dbReference>
<proteinExistence type="predicted"/>
<evidence type="ECO:0000313" key="8">
    <source>
        <dbReference type="RefSeq" id="XP_022297882.1"/>
    </source>
</evidence>
<dbReference type="Gene3D" id="2.60.120.260">
    <property type="entry name" value="Galactose-binding domain-like"/>
    <property type="match status" value="1"/>
</dbReference>
<dbReference type="OrthoDB" id="5989069at2759"/>
<keyword evidence="4" id="KW-1133">Transmembrane helix</keyword>
<dbReference type="RefSeq" id="XP_022297882.1">
    <property type="nucleotide sequence ID" value="XM_022442174.1"/>
</dbReference>
<evidence type="ECO:0000256" key="4">
    <source>
        <dbReference type="SAM" id="Phobius"/>
    </source>
</evidence>
<dbReference type="GeneID" id="111107151"/>
<feature type="region of interest" description="Disordered" evidence="3">
    <location>
        <begin position="1027"/>
        <end position="1050"/>
    </location>
</feature>
<evidence type="ECO:0000259" key="6">
    <source>
        <dbReference type="PROSITE" id="PS01186"/>
    </source>
</evidence>
<keyword evidence="7" id="KW-1185">Reference proteome</keyword>
<dbReference type="GO" id="GO:0005576">
    <property type="term" value="C:extracellular region"/>
    <property type="evidence" value="ECO:0007669"/>
    <property type="project" value="TreeGrafter"/>
</dbReference>
<evidence type="ECO:0000256" key="3">
    <source>
        <dbReference type="SAM" id="MobiDB-lite"/>
    </source>
</evidence>
<dbReference type="PANTHER" id="PTHR14949:SF54">
    <property type="entry name" value="VWFD DOMAIN-CONTAINING PROTEIN"/>
    <property type="match status" value="1"/>
</dbReference>
<feature type="signal peptide" evidence="5">
    <location>
        <begin position="1"/>
        <end position="17"/>
    </location>
</feature>
<evidence type="ECO:0000256" key="2">
    <source>
        <dbReference type="ARBA" id="ARBA00023157"/>
    </source>
</evidence>
<dbReference type="AlphaFoldDB" id="A0A8B8B390"/>
<dbReference type="Proteomes" id="UP000694844">
    <property type="component" value="Chromosome 8"/>
</dbReference>
<accession>A0A8B8B390</accession>